<dbReference type="AlphaFoldDB" id="A0A391NLG5"/>
<comment type="caution">
    <text evidence="1">The sequence shown here is derived from an EMBL/GenBank/DDBJ whole genome shotgun (WGS) entry which is preliminary data.</text>
</comment>
<dbReference type="SUPFAM" id="SSF53720">
    <property type="entry name" value="ALDH-like"/>
    <property type="match status" value="1"/>
</dbReference>
<protein>
    <recommendedName>
        <fullName evidence="3">Aldehyde dehydrogenase domain-containing protein</fullName>
    </recommendedName>
</protein>
<dbReference type="OrthoDB" id="567919at2759"/>
<dbReference type="Proteomes" id="UP000265618">
    <property type="component" value="Unassembled WGS sequence"/>
</dbReference>
<accession>A0A391NLG5</accession>
<dbReference type="InterPro" id="IPR016162">
    <property type="entry name" value="Ald_DH_N"/>
</dbReference>
<reference evidence="1 2" key="1">
    <citation type="journal article" date="2018" name="PLoS ONE">
        <title>The draft genome of Kipferlia bialata reveals reductive genome evolution in fornicate parasites.</title>
        <authorList>
            <person name="Tanifuji G."/>
            <person name="Takabayashi S."/>
            <person name="Kume K."/>
            <person name="Takagi M."/>
            <person name="Nakayama T."/>
            <person name="Kamikawa R."/>
            <person name="Inagaki Y."/>
            <person name="Hashimoto T."/>
        </authorList>
    </citation>
    <scope>NUCLEOTIDE SEQUENCE [LARGE SCALE GENOMIC DNA]</scope>
    <source>
        <strain evidence="1">NY0173</strain>
    </source>
</reference>
<evidence type="ECO:0000313" key="1">
    <source>
        <dbReference type="EMBL" id="GCA62727.1"/>
    </source>
</evidence>
<dbReference type="Gene3D" id="3.40.605.10">
    <property type="entry name" value="Aldehyde Dehydrogenase, Chain A, domain 1"/>
    <property type="match status" value="1"/>
</dbReference>
<evidence type="ECO:0000313" key="2">
    <source>
        <dbReference type="Proteomes" id="UP000265618"/>
    </source>
</evidence>
<gene>
    <name evidence="1" type="ORF">KIPB_005415</name>
</gene>
<keyword evidence="2" id="KW-1185">Reference proteome</keyword>
<evidence type="ECO:0008006" key="3">
    <source>
        <dbReference type="Google" id="ProtNLM"/>
    </source>
</evidence>
<dbReference type="InterPro" id="IPR016161">
    <property type="entry name" value="Ald_DH/histidinol_DH"/>
</dbReference>
<organism evidence="1 2">
    <name type="scientific">Kipferlia bialata</name>
    <dbReference type="NCBI Taxonomy" id="797122"/>
    <lineage>
        <taxon>Eukaryota</taxon>
        <taxon>Metamonada</taxon>
        <taxon>Carpediemonas-like organisms</taxon>
        <taxon>Kipferlia</taxon>
    </lineage>
</organism>
<dbReference type="EMBL" id="BDIP01001266">
    <property type="protein sequence ID" value="GCA62727.1"/>
    <property type="molecule type" value="Genomic_DNA"/>
</dbReference>
<proteinExistence type="predicted"/>
<sequence length="85" mass="9176">MEPVPGEDKLNELMARVNKAQEAYKGLNQATIDSIFKAVSIAAGNERIKLAEMAVAETGIGIVEDKVIKNHYASEIIYNKVGAVS</sequence>
<dbReference type="GO" id="GO:0016491">
    <property type="term" value="F:oxidoreductase activity"/>
    <property type="evidence" value="ECO:0007669"/>
    <property type="project" value="InterPro"/>
</dbReference>
<name>A0A391NLG5_9EUKA</name>